<feature type="region of interest" description="Disordered" evidence="1">
    <location>
        <begin position="1"/>
        <end position="39"/>
    </location>
</feature>
<organism evidence="2 3">
    <name type="scientific">Bombiscardovia nodaiensis</name>
    <dbReference type="NCBI Taxonomy" id="2932181"/>
    <lineage>
        <taxon>Bacteria</taxon>
        <taxon>Bacillati</taxon>
        <taxon>Actinomycetota</taxon>
        <taxon>Actinomycetes</taxon>
        <taxon>Bifidobacteriales</taxon>
        <taxon>Bifidobacteriaceae</taxon>
        <taxon>Bombiscardovia</taxon>
    </lineage>
</organism>
<protein>
    <submittedName>
        <fullName evidence="2">Uncharacterized protein</fullName>
    </submittedName>
</protein>
<dbReference type="EMBL" id="AP026798">
    <property type="protein sequence ID" value="BDR52826.1"/>
    <property type="molecule type" value="Genomic_DNA"/>
</dbReference>
<name>A0ABN6S9H8_9BIFI</name>
<proteinExistence type="predicted"/>
<gene>
    <name evidence="2" type="ORF">KIM372_07330</name>
</gene>
<reference evidence="2 3" key="1">
    <citation type="journal article" date="2023" name="Microbiol. Spectr.">
        <title>Symbiosis of Carpenter Bees with Uncharacterized Lactic Acid Bacteria Showing NAD Auxotrophy.</title>
        <authorList>
            <person name="Kawasaki S."/>
            <person name="Ozawa K."/>
            <person name="Mori T."/>
            <person name="Yamamoto A."/>
            <person name="Ito M."/>
            <person name="Ohkuma M."/>
            <person name="Sakamoto M."/>
            <person name="Matsutani M."/>
        </authorList>
    </citation>
    <scope>NUCLEOTIDE SEQUENCE [LARGE SCALE GENOMIC DNA]</scope>
    <source>
        <strain evidence="2 3">Kim37-2</strain>
    </source>
</reference>
<dbReference type="Proteomes" id="UP001321766">
    <property type="component" value="Chromosome"/>
</dbReference>
<evidence type="ECO:0000313" key="2">
    <source>
        <dbReference type="EMBL" id="BDR52826.1"/>
    </source>
</evidence>
<accession>A0ABN6S9H8</accession>
<keyword evidence="3" id="KW-1185">Reference proteome</keyword>
<evidence type="ECO:0000256" key="1">
    <source>
        <dbReference type="SAM" id="MobiDB-lite"/>
    </source>
</evidence>
<sequence>MSELTQKQLTELEELDRKVTAGEVKGSGHPNRRPGGGARYLMQATGTATVEEAQRIALGRPRVGEEKHGRSPVVRFVAPPALKEGVERQARQRGIKPSEMWRQIAEQFLAAQKV</sequence>
<evidence type="ECO:0000313" key="3">
    <source>
        <dbReference type="Proteomes" id="UP001321766"/>
    </source>
</evidence>